<dbReference type="RefSeq" id="WP_058387101.1">
    <property type="nucleotide sequence ID" value="NZ_CAAAHN010000039.1"/>
</dbReference>
<dbReference type="EMBL" id="LNYC01000048">
    <property type="protein sequence ID" value="KTC99163.1"/>
    <property type="molecule type" value="Genomic_DNA"/>
</dbReference>
<proteinExistence type="predicted"/>
<protein>
    <submittedName>
        <fullName evidence="1">HEAT repeat protein</fullName>
    </submittedName>
</protein>
<organism evidence="1 2">
    <name type="scientific">Legionella geestiana</name>
    <dbReference type="NCBI Taxonomy" id="45065"/>
    <lineage>
        <taxon>Bacteria</taxon>
        <taxon>Pseudomonadati</taxon>
        <taxon>Pseudomonadota</taxon>
        <taxon>Gammaproteobacteria</taxon>
        <taxon>Legionellales</taxon>
        <taxon>Legionellaceae</taxon>
        <taxon>Legionella</taxon>
    </lineage>
</organism>
<dbReference type="InterPro" id="IPR016024">
    <property type="entry name" value="ARM-type_fold"/>
</dbReference>
<sequence>MRLKFEILSSEETYSERDLKLDLTHLMAAFLGKPLPGTPEAKKNALERLYSFIRMTSSQGLNYQSCLQENIHWLLNKRKSLRKIQRVLVELLANPDDEIRLFALDGVLTIISEYLRHDMLAKTENSPLAPVIKECMDYYLTYFIEVLGIHHSKNKSLSNIHTLFVTFLQHPQPDIKLFSAQIILTAISESYLTTHVFQKDHYPLTDLQSLFMPVLLEQLNGKNLEIRKWVACSLCFFDKSGLVDPQLVTSYAEEVLESNNPDWKTRGILALTRLPYNYQYLLSQAAVSRLVDLCLEPGLLDFWDINEALFLLNYQVQYSCSPLSLEIIEKCLRFPDMVGADKSDKILVSESLLELIIINFQKHEDGSSNTPVYSDGASSDFSRDSLIERYTIFASIESSEGLRFLNPFSEMVYQFISAQKSLQPVQNLLITLLEHSKEGIRLFALQALVLMAFTCYRMEKLSDMRAICLPALIQSLEDSNLTLRNWAACCLCFLAEHTFPDLASLSEYSKQLLETAGASWNKYIVVALLSNLEVQDWAKPVHIKHLEEILLTPVTGASEEDKTSIQKQRIQLVRAHYARHKDFLKASILDFVLQQLQVPELKTMATSTCLVLLVKVEVIVYGKRGTLTPMLDVVFQSLAQSDSKMSLMDMRFTLLSSLIPVRFVNPEENAATKLTKIFDCAMYFYFVRDKKLEVAH</sequence>
<evidence type="ECO:0000313" key="1">
    <source>
        <dbReference type="EMBL" id="KTC99163.1"/>
    </source>
</evidence>
<dbReference type="AlphaFoldDB" id="A0A0W0TUU4"/>
<dbReference type="SUPFAM" id="SSF48371">
    <property type="entry name" value="ARM repeat"/>
    <property type="match status" value="1"/>
</dbReference>
<name>A0A0W0TUU4_9GAMM</name>
<evidence type="ECO:0000313" key="2">
    <source>
        <dbReference type="Proteomes" id="UP000054785"/>
    </source>
</evidence>
<reference evidence="1 2" key="1">
    <citation type="submission" date="2015-11" db="EMBL/GenBank/DDBJ databases">
        <title>Genomic analysis of 38 Legionella species identifies large and diverse effector repertoires.</title>
        <authorList>
            <person name="Burstein D."/>
            <person name="Amaro F."/>
            <person name="Zusman T."/>
            <person name="Lifshitz Z."/>
            <person name="Cohen O."/>
            <person name="Gilbert J.A."/>
            <person name="Pupko T."/>
            <person name="Shuman H.A."/>
            <person name="Segal G."/>
        </authorList>
    </citation>
    <scope>NUCLEOTIDE SEQUENCE [LARGE SCALE GENOMIC DNA]</scope>
    <source>
        <strain evidence="1 2">ATCC 49504</strain>
    </source>
</reference>
<dbReference type="PATRIC" id="fig|45065.4.peg.1354"/>
<dbReference type="Proteomes" id="UP000054785">
    <property type="component" value="Unassembled WGS sequence"/>
</dbReference>
<gene>
    <name evidence="1" type="ORF">Lgee_1254</name>
</gene>
<keyword evidence="2" id="KW-1185">Reference proteome</keyword>
<accession>A0A0W0TUU4</accession>
<comment type="caution">
    <text evidence="1">The sequence shown here is derived from an EMBL/GenBank/DDBJ whole genome shotgun (WGS) entry which is preliminary data.</text>
</comment>
<dbReference type="Gene3D" id="1.25.10.10">
    <property type="entry name" value="Leucine-rich Repeat Variant"/>
    <property type="match status" value="2"/>
</dbReference>
<dbReference type="InterPro" id="IPR011989">
    <property type="entry name" value="ARM-like"/>
</dbReference>